<accession>A0ABU5R3Q4</accession>
<feature type="domain" description="HTH tetR-type" evidence="5">
    <location>
        <begin position="18"/>
        <end position="78"/>
    </location>
</feature>
<organism evidence="6 7">
    <name type="scientific">Amycolatopsis heterodermiae</name>
    <dbReference type="NCBI Taxonomy" id="3110235"/>
    <lineage>
        <taxon>Bacteria</taxon>
        <taxon>Bacillati</taxon>
        <taxon>Actinomycetota</taxon>
        <taxon>Actinomycetes</taxon>
        <taxon>Pseudonocardiales</taxon>
        <taxon>Pseudonocardiaceae</taxon>
        <taxon>Amycolatopsis</taxon>
    </lineage>
</organism>
<dbReference type="InterPro" id="IPR050109">
    <property type="entry name" value="HTH-type_TetR-like_transc_reg"/>
</dbReference>
<dbReference type="RefSeq" id="WP_323327329.1">
    <property type="nucleotide sequence ID" value="NZ_JAYFSI010000002.1"/>
</dbReference>
<keyword evidence="1" id="KW-0805">Transcription regulation</keyword>
<sequence>MPSEQPPAAGEPSPRRGKAREDAILAAAVELIGEVGYDRISMDAIAARAKASKMTIYRKWPGKAELVAEALRRRAEGETLHIADTGTLRGDLIAAVEGIARALTGERGPSLLGLLGAVREDPALRDLVRTQIDGTSNAVATAIAHRATTRGEPLTAANPSMVLGLAVAQLVLSTLLNGTPPDTEARHRLVDEVVLPLLTFAAP</sequence>
<keyword evidence="2 4" id="KW-0238">DNA-binding</keyword>
<name>A0ABU5R3Q4_9PSEU</name>
<dbReference type="Pfam" id="PF00440">
    <property type="entry name" value="TetR_N"/>
    <property type="match status" value="1"/>
</dbReference>
<dbReference type="InterPro" id="IPR036271">
    <property type="entry name" value="Tet_transcr_reg_TetR-rel_C_sf"/>
</dbReference>
<dbReference type="EMBL" id="JAYFSI010000002">
    <property type="protein sequence ID" value="MEA5360838.1"/>
    <property type="molecule type" value="Genomic_DNA"/>
</dbReference>
<dbReference type="InterPro" id="IPR011075">
    <property type="entry name" value="TetR_C"/>
</dbReference>
<evidence type="ECO:0000256" key="4">
    <source>
        <dbReference type="PROSITE-ProRule" id="PRU00335"/>
    </source>
</evidence>
<protein>
    <submittedName>
        <fullName evidence="6">TetR/AcrR family transcriptional regulator</fullName>
    </submittedName>
</protein>
<evidence type="ECO:0000313" key="7">
    <source>
        <dbReference type="Proteomes" id="UP001304298"/>
    </source>
</evidence>
<evidence type="ECO:0000256" key="2">
    <source>
        <dbReference type="ARBA" id="ARBA00023125"/>
    </source>
</evidence>
<dbReference type="PROSITE" id="PS50977">
    <property type="entry name" value="HTH_TETR_2"/>
    <property type="match status" value="1"/>
</dbReference>
<dbReference type="InterPro" id="IPR001647">
    <property type="entry name" value="HTH_TetR"/>
</dbReference>
<evidence type="ECO:0000313" key="6">
    <source>
        <dbReference type="EMBL" id="MEA5360838.1"/>
    </source>
</evidence>
<dbReference type="PRINTS" id="PR00455">
    <property type="entry name" value="HTHTETR"/>
</dbReference>
<evidence type="ECO:0000256" key="3">
    <source>
        <dbReference type="ARBA" id="ARBA00023163"/>
    </source>
</evidence>
<evidence type="ECO:0000259" key="5">
    <source>
        <dbReference type="PROSITE" id="PS50977"/>
    </source>
</evidence>
<dbReference type="PANTHER" id="PTHR30055:SF148">
    <property type="entry name" value="TETR-FAMILY TRANSCRIPTIONAL REGULATOR"/>
    <property type="match status" value="1"/>
</dbReference>
<dbReference type="InterPro" id="IPR009057">
    <property type="entry name" value="Homeodomain-like_sf"/>
</dbReference>
<dbReference type="PANTHER" id="PTHR30055">
    <property type="entry name" value="HTH-TYPE TRANSCRIPTIONAL REGULATOR RUTR"/>
    <property type="match status" value="1"/>
</dbReference>
<keyword evidence="7" id="KW-1185">Reference proteome</keyword>
<dbReference type="Gene3D" id="1.10.10.60">
    <property type="entry name" value="Homeodomain-like"/>
    <property type="match status" value="1"/>
</dbReference>
<reference evidence="6 7" key="1">
    <citation type="submission" date="2023-12" db="EMBL/GenBank/DDBJ databases">
        <title>Amycolatopsis sp. V23-08.</title>
        <authorList>
            <person name="Somphong A."/>
        </authorList>
    </citation>
    <scope>NUCLEOTIDE SEQUENCE [LARGE SCALE GENOMIC DNA]</scope>
    <source>
        <strain evidence="6 7">V23-08</strain>
    </source>
</reference>
<dbReference type="Pfam" id="PF16859">
    <property type="entry name" value="TetR_C_11"/>
    <property type="match status" value="1"/>
</dbReference>
<dbReference type="SUPFAM" id="SSF48498">
    <property type="entry name" value="Tetracyclin repressor-like, C-terminal domain"/>
    <property type="match status" value="1"/>
</dbReference>
<dbReference type="SUPFAM" id="SSF46689">
    <property type="entry name" value="Homeodomain-like"/>
    <property type="match status" value="1"/>
</dbReference>
<feature type="DNA-binding region" description="H-T-H motif" evidence="4">
    <location>
        <begin position="41"/>
        <end position="60"/>
    </location>
</feature>
<proteinExistence type="predicted"/>
<comment type="caution">
    <text evidence="6">The sequence shown here is derived from an EMBL/GenBank/DDBJ whole genome shotgun (WGS) entry which is preliminary data.</text>
</comment>
<dbReference type="Proteomes" id="UP001304298">
    <property type="component" value="Unassembled WGS sequence"/>
</dbReference>
<keyword evidence="3" id="KW-0804">Transcription</keyword>
<dbReference type="Gene3D" id="1.10.357.10">
    <property type="entry name" value="Tetracycline Repressor, domain 2"/>
    <property type="match status" value="1"/>
</dbReference>
<evidence type="ECO:0000256" key="1">
    <source>
        <dbReference type="ARBA" id="ARBA00023015"/>
    </source>
</evidence>
<gene>
    <name evidence="6" type="ORF">VA596_14925</name>
</gene>